<name>A0A928ZYG3_LEPEC</name>
<reference evidence="2" key="1">
    <citation type="submission" date="2020-10" db="EMBL/GenBank/DDBJ databases">
        <authorList>
            <person name="Castelo-Branco R."/>
            <person name="Eusebio N."/>
            <person name="Adriana R."/>
            <person name="Vieira A."/>
            <person name="Brugerolle De Fraissinette N."/>
            <person name="Rezende De Castro R."/>
            <person name="Schneider M.P."/>
            <person name="Vasconcelos V."/>
            <person name="Leao P.N."/>
        </authorList>
    </citation>
    <scope>NUCLEOTIDE SEQUENCE</scope>
    <source>
        <strain evidence="2">LEGE 11479</strain>
    </source>
</reference>
<keyword evidence="3" id="KW-1185">Reference proteome</keyword>
<sequence length="269" mass="28935">MFIRALPYVTAQLSTYGLRFMQRPVVWLALGSHGLLLLLPAIDLTASTSEELVNAESEDASVIEVQNLSDLIGAVPTETELPPPPEPEEAPPEEPTPAVPPEEVVITDSEDIPENPLPEEPPEDLPLDSPPPDNDPPQPPFDRSGAQRQASDRTRSLGETTPPAPLLLEDSQRPFFFDMNAGNKLEAPLAQGLTDLIVFNDATLVEKEQAILDSFTSGGDNPVPAGEYGGSSLYQLVNAATNEEVGYLSIFQGSGGQTVFVGIWDSRPQ</sequence>
<feature type="compositionally biased region" description="Pro residues" evidence="1">
    <location>
        <begin position="128"/>
        <end position="140"/>
    </location>
</feature>
<feature type="region of interest" description="Disordered" evidence="1">
    <location>
        <begin position="75"/>
        <end position="169"/>
    </location>
</feature>
<accession>A0A928ZYG3</accession>
<dbReference type="Proteomes" id="UP000615026">
    <property type="component" value="Unassembled WGS sequence"/>
</dbReference>
<protein>
    <submittedName>
        <fullName evidence="2">Uncharacterized protein</fullName>
    </submittedName>
</protein>
<dbReference type="EMBL" id="JADEXP010000318">
    <property type="protein sequence ID" value="MBE9069762.1"/>
    <property type="molecule type" value="Genomic_DNA"/>
</dbReference>
<dbReference type="RefSeq" id="WP_193995649.1">
    <property type="nucleotide sequence ID" value="NZ_JADEXP010000318.1"/>
</dbReference>
<organism evidence="2 3">
    <name type="scientific">Leptolyngbya cf. ectocarpi LEGE 11479</name>
    <dbReference type="NCBI Taxonomy" id="1828722"/>
    <lineage>
        <taxon>Bacteria</taxon>
        <taxon>Bacillati</taxon>
        <taxon>Cyanobacteriota</taxon>
        <taxon>Cyanophyceae</taxon>
        <taxon>Leptolyngbyales</taxon>
        <taxon>Leptolyngbyaceae</taxon>
        <taxon>Leptolyngbya group</taxon>
        <taxon>Leptolyngbya</taxon>
    </lineage>
</organism>
<comment type="caution">
    <text evidence="2">The sequence shown here is derived from an EMBL/GenBank/DDBJ whole genome shotgun (WGS) entry which is preliminary data.</text>
</comment>
<evidence type="ECO:0000256" key="1">
    <source>
        <dbReference type="SAM" id="MobiDB-lite"/>
    </source>
</evidence>
<evidence type="ECO:0000313" key="3">
    <source>
        <dbReference type="Proteomes" id="UP000615026"/>
    </source>
</evidence>
<dbReference type="AlphaFoldDB" id="A0A928ZYG3"/>
<proteinExistence type="predicted"/>
<gene>
    <name evidence="2" type="ORF">IQ260_24265</name>
</gene>
<evidence type="ECO:0000313" key="2">
    <source>
        <dbReference type="EMBL" id="MBE9069762.1"/>
    </source>
</evidence>